<comment type="caution">
    <text evidence="1">The sequence shown here is derived from an EMBL/GenBank/DDBJ whole genome shotgun (WGS) entry which is preliminary data.</text>
</comment>
<protein>
    <submittedName>
        <fullName evidence="1">Uncharacterized protein</fullName>
    </submittedName>
</protein>
<dbReference type="EMBL" id="JAFREL020000006">
    <property type="protein sequence ID" value="MEO1772989.1"/>
    <property type="molecule type" value="Genomic_DNA"/>
</dbReference>
<proteinExistence type="predicted"/>
<name>A0ABV0EZD0_9ENTE</name>
<evidence type="ECO:0000313" key="1">
    <source>
        <dbReference type="EMBL" id="MEO1772989.1"/>
    </source>
</evidence>
<gene>
    <name evidence="1" type="ORF">JZO67_004972</name>
</gene>
<organism evidence="1 2">
    <name type="scientific">Candidatus Enterococcus ferrettii</name>
    <dbReference type="NCBI Taxonomy" id="2815324"/>
    <lineage>
        <taxon>Bacteria</taxon>
        <taxon>Bacillati</taxon>
        <taxon>Bacillota</taxon>
        <taxon>Bacilli</taxon>
        <taxon>Lactobacillales</taxon>
        <taxon>Enterococcaceae</taxon>
        <taxon>Enterococcus</taxon>
    </lineage>
</organism>
<dbReference type="Proteomes" id="UP000664357">
    <property type="component" value="Unassembled WGS sequence"/>
</dbReference>
<reference evidence="1 2" key="1">
    <citation type="submission" date="2024-02" db="EMBL/GenBank/DDBJ databases">
        <title>The Genome Sequence of Enterococcus sp. DIV0159.</title>
        <authorList>
            <person name="Earl A."/>
            <person name="Manson A."/>
            <person name="Gilmore M."/>
            <person name="Sanders J."/>
            <person name="Shea T."/>
            <person name="Howe W."/>
            <person name="Livny J."/>
            <person name="Cuomo C."/>
            <person name="Neafsey D."/>
            <person name="Birren B."/>
        </authorList>
    </citation>
    <scope>NUCLEOTIDE SEQUENCE [LARGE SCALE GENOMIC DNA]</scope>
    <source>
        <strain evidence="1 2">665A</strain>
    </source>
</reference>
<accession>A0ABV0EZD0</accession>
<evidence type="ECO:0000313" key="2">
    <source>
        <dbReference type="Proteomes" id="UP000664357"/>
    </source>
</evidence>
<keyword evidence="2" id="KW-1185">Reference proteome</keyword>
<dbReference type="Pfam" id="PF10665">
    <property type="entry name" value="Minor_capsid_1"/>
    <property type="match status" value="1"/>
</dbReference>
<sequence length="69" mass="7999">MLIPKPPKETLVDSMVYRSYKGQGDDYNKPEYEDDQQVNYIRMDRNPSYTFGTQGNSCCLMLLYFATTG</sequence>
<dbReference type="InterPro" id="IPR019612">
    <property type="entry name" value="Minor_capsid_put"/>
</dbReference>